<evidence type="ECO:0000313" key="3">
    <source>
        <dbReference type="Proteomes" id="UP000478052"/>
    </source>
</evidence>
<proteinExistence type="predicted"/>
<dbReference type="OrthoDB" id="10568921at2759"/>
<dbReference type="Proteomes" id="UP000478052">
    <property type="component" value="Unassembled WGS sequence"/>
</dbReference>
<dbReference type="EMBL" id="VUJU01000154">
    <property type="protein sequence ID" value="KAF0772628.1"/>
    <property type="molecule type" value="Genomic_DNA"/>
</dbReference>
<comment type="caution">
    <text evidence="2">The sequence shown here is derived from an EMBL/GenBank/DDBJ whole genome shotgun (WGS) entry which is preliminary data.</text>
</comment>
<evidence type="ECO:0000256" key="1">
    <source>
        <dbReference type="SAM" id="MobiDB-lite"/>
    </source>
</evidence>
<evidence type="ECO:0000313" key="2">
    <source>
        <dbReference type="EMBL" id="KAF0772628.1"/>
    </source>
</evidence>
<protein>
    <submittedName>
        <fullName evidence="2">Filamin-A isoform X3</fullName>
    </submittedName>
</protein>
<feature type="compositionally biased region" description="Low complexity" evidence="1">
    <location>
        <begin position="31"/>
        <end position="42"/>
    </location>
</feature>
<accession>A0A6G0ZN60</accession>
<organism evidence="2 3">
    <name type="scientific">Aphis craccivora</name>
    <name type="common">Cowpea aphid</name>
    <dbReference type="NCBI Taxonomy" id="307492"/>
    <lineage>
        <taxon>Eukaryota</taxon>
        <taxon>Metazoa</taxon>
        <taxon>Ecdysozoa</taxon>
        <taxon>Arthropoda</taxon>
        <taxon>Hexapoda</taxon>
        <taxon>Insecta</taxon>
        <taxon>Pterygota</taxon>
        <taxon>Neoptera</taxon>
        <taxon>Paraneoptera</taxon>
        <taxon>Hemiptera</taxon>
        <taxon>Sternorrhyncha</taxon>
        <taxon>Aphidomorpha</taxon>
        <taxon>Aphidoidea</taxon>
        <taxon>Aphididae</taxon>
        <taxon>Aphidini</taxon>
        <taxon>Aphis</taxon>
        <taxon>Aphis</taxon>
    </lineage>
</organism>
<reference evidence="2 3" key="1">
    <citation type="submission" date="2019-08" db="EMBL/GenBank/DDBJ databases">
        <title>Whole genome of Aphis craccivora.</title>
        <authorList>
            <person name="Voronova N.V."/>
            <person name="Shulinski R.S."/>
            <person name="Bandarenka Y.V."/>
            <person name="Zhorov D.G."/>
            <person name="Warner D."/>
        </authorList>
    </citation>
    <scope>NUCLEOTIDE SEQUENCE [LARGE SCALE GENOMIC DNA]</scope>
    <source>
        <strain evidence="2">180601</strain>
        <tissue evidence="2">Whole Body</tissue>
    </source>
</reference>
<feature type="region of interest" description="Disordered" evidence="1">
    <location>
        <begin position="22"/>
        <end position="69"/>
    </location>
</feature>
<name>A0A6G0ZN60_APHCR</name>
<keyword evidence="3" id="KW-1185">Reference proteome</keyword>
<gene>
    <name evidence="2" type="ORF">FWK35_00001966</name>
</gene>
<dbReference type="AlphaFoldDB" id="A0A6G0ZN60"/>
<sequence>MQKATEGTVGVKRLPRDFAEQLRFDEYAQQTTTTTSSTTTTTNGNDYRPVSLDKIPVPSCGGHLTGENH</sequence>